<gene>
    <name evidence="1" type="ORF">S01H1_85731</name>
</gene>
<reference evidence="1" key="1">
    <citation type="journal article" date="2014" name="Front. Microbiol.">
        <title>High frequency of phylogenetically diverse reductive dehalogenase-homologous genes in deep subseafloor sedimentary metagenomes.</title>
        <authorList>
            <person name="Kawai M."/>
            <person name="Futagami T."/>
            <person name="Toyoda A."/>
            <person name="Takaki Y."/>
            <person name="Nishi S."/>
            <person name="Hori S."/>
            <person name="Arai W."/>
            <person name="Tsubouchi T."/>
            <person name="Morono Y."/>
            <person name="Uchiyama I."/>
            <person name="Ito T."/>
            <person name="Fujiyama A."/>
            <person name="Inagaki F."/>
            <person name="Takami H."/>
        </authorList>
    </citation>
    <scope>NUCLEOTIDE SEQUENCE</scope>
    <source>
        <strain evidence="1">Expedition CK06-06</strain>
    </source>
</reference>
<feature type="non-terminal residue" evidence="1">
    <location>
        <position position="1"/>
    </location>
</feature>
<protein>
    <recommendedName>
        <fullName evidence="2">Bacterial Ig-like domain-containing protein</fullName>
    </recommendedName>
</protein>
<feature type="non-terminal residue" evidence="1">
    <location>
        <position position="70"/>
    </location>
</feature>
<organism evidence="1">
    <name type="scientific">marine sediment metagenome</name>
    <dbReference type="NCBI Taxonomy" id="412755"/>
    <lineage>
        <taxon>unclassified sequences</taxon>
        <taxon>metagenomes</taxon>
        <taxon>ecological metagenomes</taxon>
    </lineage>
</organism>
<evidence type="ECO:0000313" key="1">
    <source>
        <dbReference type="EMBL" id="GAG42404.1"/>
    </source>
</evidence>
<evidence type="ECO:0008006" key="2">
    <source>
        <dbReference type="Google" id="ProtNLM"/>
    </source>
</evidence>
<accession>X0XGU7</accession>
<name>X0XGU7_9ZZZZ</name>
<sequence length="70" mass="7397">ISVSPYPNENGWFDGPVTVGYNVTDRLSGLASVPDDRTFTATSNVTLFPKATDKAGNVAELPSVAINIDI</sequence>
<dbReference type="AlphaFoldDB" id="X0XGU7"/>
<proteinExistence type="predicted"/>
<dbReference type="EMBL" id="BARS01059006">
    <property type="protein sequence ID" value="GAG42404.1"/>
    <property type="molecule type" value="Genomic_DNA"/>
</dbReference>
<comment type="caution">
    <text evidence="1">The sequence shown here is derived from an EMBL/GenBank/DDBJ whole genome shotgun (WGS) entry which is preliminary data.</text>
</comment>